<dbReference type="Proteomes" id="UP000799777">
    <property type="component" value="Unassembled WGS sequence"/>
</dbReference>
<gene>
    <name evidence="2" type="ORF">EK21DRAFT_92796</name>
</gene>
<dbReference type="EMBL" id="ML978252">
    <property type="protein sequence ID" value="KAF2025991.1"/>
    <property type="molecule type" value="Genomic_DNA"/>
</dbReference>
<proteinExistence type="predicted"/>
<organism evidence="2 3">
    <name type="scientific">Setomelanomma holmii</name>
    <dbReference type="NCBI Taxonomy" id="210430"/>
    <lineage>
        <taxon>Eukaryota</taxon>
        <taxon>Fungi</taxon>
        <taxon>Dikarya</taxon>
        <taxon>Ascomycota</taxon>
        <taxon>Pezizomycotina</taxon>
        <taxon>Dothideomycetes</taxon>
        <taxon>Pleosporomycetidae</taxon>
        <taxon>Pleosporales</taxon>
        <taxon>Pleosporineae</taxon>
        <taxon>Phaeosphaeriaceae</taxon>
        <taxon>Setomelanomma</taxon>
    </lineage>
</organism>
<evidence type="ECO:0000313" key="3">
    <source>
        <dbReference type="Proteomes" id="UP000799777"/>
    </source>
</evidence>
<keyword evidence="3" id="KW-1185">Reference proteome</keyword>
<name>A0A9P4H187_9PLEO</name>
<reference evidence="2" key="1">
    <citation type="journal article" date="2020" name="Stud. Mycol.">
        <title>101 Dothideomycetes genomes: a test case for predicting lifestyles and emergence of pathogens.</title>
        <authorList>
            <person name="Haridas S."/>
            <person name="Albert R."/>
            <person name="Binder M."/>
            <person name="Bloem J."/>
            <person name="Labutti K."/>
            <person name="Salamov A."/>
            <person name="Andreopoulos B."/>
            <person name="Baker S."/>
            <person name="Barry K."/>
            <person name="Bills G."/>
            <person name="Bluhm B."/>
            <person name="Cannon C."/>
            <person name="Castanera R."/>
            <person name="Culley D."/>
            <person name="Daum C."/>
            <person name="Ezra D."/>
            <person name="Gonzalez J."/>
            <person name="Henrissat B."/>
            <person name="Kuo A."/>
            <person name="Liang C."/>
            <person name="Lipzen A."/>
            <person name="Lutzoni F."/>
            <person name="Magnuson J."/>
            <person name="Mondo S."/>
            <person name="Nolan M."/>
            <person name="Ohm R."/>
            <person name="Pangilinan J."/>
            <person name="Park H.-J."/>
            <person name="Ramirez L."/>
            <person name="Alfaro M."/>
            <person name="Sun H."/>
            <person name="Tritt A."/>
            <person name="Yoshinaga Y."/>
            <person name="Zwiers L.-H."/>
            <person name="Turgeon B."/>
            <person name="Goodwin S."/>
            <person name="Spatafora J."/>
            <person name="Crous P."/>
            <person name="Grigoriev I."/>
        </authorList>
    </citation>
    <scope>NUCLEOTIDE SEQUENCE</scope>
    <source>
        <strain evidence="2">CBS 110217</strain>
    </source>
</reference>
<dbReference type="AlphaFoldDB" id="A0A9P4H187"/>
<evidence type="ECO:0000256" key="1">
    <source>
        <dbReference type="SAM" id="MobiDB-lite"/>
    </source>
</evidence>
<sequence>MELTGWCRALRAWVRIMKAQAELGSVALVARLAREGRDGLATVFASLRRARTKPPADSSLCRFHPHPPPSLQPSTSPHRPRSLSLPTLVETCRRCSRRLLAGPQPLVSRAGFTSQVHARSGTAPRTHGSSSQHAVQPLLPCAVLRPSCSGSSRSPETPDSPAVRLDRSLTWRPSSAVHHHLHLAPSSAVPSFGSSLSVLCIWLPVSSVVSSVCFPFGLLIRCDFLPEHCTSVFSTHARHHPSHHRRSIHLGLAAHARVGRFKHHDAHTVSCVPRQLVRRLTTAFHSRIV</sequence>
<protein>
    <submittedName>
        <fullName evidence="2">Uncharacterized protein</fullName>
    </submittedName>
</protein>
<evidence type="ECO:0000313" key="2">
    <source>
        <dbReference type="EMBL" id="KAF2025991.1"/>
    </source>
</evidence>
<feature type="region of interest" description="Disordered" evidence="1">
    <location>
        <begin position="54"/>
        <end position="83"/>
    </location>
</feature>
<accession>A0A9P4H187</accession>
<comment type="caution">
    <text evidence="2">The sequence shown here is derived from an EMBL/GenBank/DDBJ whole genome shotgun (WGS) entry which is preliminary data.</text>
</comment>